<dbReference type="InterPro" id="IPR017861">
    <property type="entry name" value="KAE1/TsaD"/>
</dbReference>
<evidence type="ECO:0000256" key="3">
    <source>
        <dbReference type="ARBA" id="ARBA00022723"/>
    </source>
</evidence>
<dbReference type="InterPro" id="IPR043129">
    <property type="entry name" value="ATPase_NBD"/>
</dbReference>
<sequence>MRTNNHNIILGIETSCDETALALYGQDGLIADVLYSQIDSHQVYGGVVPELAAREHLSKINPLLDTLLAQAGISIHDITHIAYTRGPGLIGALLVGANYASALALGLGRPLIGVNHLEAHIVSPFINKQLPEQPFLTLLVSGGHTQIILTHGLGRHEIIGESLDDAVGEAFDKTAKIMGLGYPGGPIIEQTAKHATKTIDLPRPMTRKADAMMSFSGLKTATRLAYQKNKDEDNIRANIAHSLQEAICDTVIQKVKYAIKKTQVEHLVVSGGVSANQYLRQALKQLPLQVDFPPLEYCTDNAAMVAFLGYLRSGDPAPKTLAQARWRVDDI</sequence>
<feature type="binding site" evidence="7">
    <location>
        <position position="185"/>
    </location>
    <ligand>
        <name>substrate</name>
    </ligand>
</feature>
<dbReference type="Gene3D" id="3.30.420.40">
    <property type="match status" value="2"/>
</dbReference>
<dbReference type="HAMAP" id="MF_01445">
    <property type="entry name" value="TsaD"/>
    <property type="match status" value="1"/>
</dbReference>
<feature type="binding site" evidence="7">
    <location>
        <position position="276"/>
    </location>
    <ligand>
        <name>substrate</name>
    </ligand>
</feature>
<dbReference type="RefSeq" id="WP_258568924.1">
    <property type="nucleotide sequence ID" value="NZ_JAKUDN010000001.1"/>
</dbReference>
<evidence type="ECO:0000256" key="2">
    <source>
        <dbReference type="ARBA" id="ARBA00022694"/>
    </source>
</evidence>
<dbReference type="Proteomes" id="UP001320768">
    <property type="component" value="Unassembled WGS sequence"/>
</dbReference>
<dbReference type="Pfam" id="PF00814">
    <property type="entry name" value="TsaD"/>
    <property type="match status" value="1"/>
</dbReference>
<keyword evidence="1 7" id="KW-0808">Transferase</keyword>
<evidence type="ECO:0000256" key="6">
    <source>
        <dbReference type="ARBA" id="ARBA00048117"/>
    </source>
</evidence>
<comment type="function">
    <text evidence="7">Required for the formation of a threonylcarbamoyl group on adenosine at position 37 (t(6)A37) in tRNAs that read codons beginning with adenine. Is involved in the transfer of the threonylcarbamoyl moiety of threonylcarbamoyl-AMP (TC-AMP) to the N6 group of A37, together with TsaE and TsaB. TsaD likely plays a direct catalytic role in this reaction.</text>
</comment>
<evidence type="ECO:0000256" key="7">
    <source>
        <dbReference type="HAMAP-Rule" id="MF_01445"/>
    </source>
</evidence>
<feature type="binding site" evidence="7">
    <location>
        <position position="120"/>
    </location>
    <ligand>
        <name>Fe cation</name>
        <dbReference type="ChEBI" id="CHEBI:24875"/>
    </ligand>
</feature>
<gene>
    <name evidence="7 9" type="primary">tsaD</name>
    <name evidence="9" type="ORF">MKS91_00680</name>
</gene>
<evidence type="ECO:0000313" key="9">
    <source>
        <dbReference type="EMBL" id="MCP8351811.1"/>
    </source>
</evidence>
<keyword evidence="3 7" id="KW-0479">Metal-binding</keyword>
<dbReference type="EMBL" id="JAKUDN010000001">
    <property type="protein sequence ID" value="MCP8351811.1"/>
    <property type="molecule type" value="Genomic_DNA"/>
</dbReference>
<dbReference type="EC" id="2.3.1.234" evidence="7"/>
<evidence type="ECO:0000256" key="1">
    <source>
        <dbReference type="ARBA" id="ARBA00022679"/>
    </source>
</evidence>
<feature type="binding site" evidence="7">
    <location>
        <position position="189"/>
    </location>
    <ligand>
        <name>substrate</name>
    </ligand>
</feature>
<dbReference type="NCBIfam" id="TIGR00329">
    <property type="entry name" value="gcp_kae1"/>
    <property type="match status" value="1"/>
</dbReference>
<keyword evidence="4 7" id="KW-0408">Iron</keyword>
<reference evidence="9 10" key="1">
    <citation type="journal article" date="2022" name="Nat. Microbiol.">
        <title>The microbiome of a bacterivorous marine choanoflagellate contains a resource-demanding obligate bacterial associate.</title>
        <authorList>
            <person name="Needham D.M."/>
            <person name="Poirier C."/>
            <person name="Bachy C."/>
            <person name="George E.E."/>
            <person name="Wilken S."/>
            <person name="Yung C.C.M."/>
            <person name="Limardo A.J."/>
            <person name="Morando M."/>
            <person name="Sudek L."/>
            <person name="Malmstrom R.R."/>
            <person name="Keeling P.J."/>
            <person name="Santoro A.E."/>
            <person name="Worden A.Z."/>
        </authorList>
    </citation>
    <scope>NUCLEOTIDE SEQUENCE [LARGE SCALE GENOMIC DNA]</scope>
    <source>
        <strain evidence="9 10">Comchoano-2</strain>
    </source>
</reference>
<keyword evidence="5 7" id="KW-0012">Acyltransferase</keyword>
<evidence type="ECO:0000256" key="5">
    <source>
        <dbReference type="ARBA" id="ARBA00023315"/>
    </source>
</evidence>
<dbReference type="PANTHER" id="PTHR11735:SF6">
    <property type="entry name" value="TRNA N6-ADENOSINE THREONYLCARBAMOYLTRANSFERASE, MITOCHONDRIAL"/>
    <property type="match status" value="1"/>
</dbReference>
<dbReference type="PANTHER" id="PTHR11735">
    <property type="entry name" value="TRNA N6-ADENOSINE THREONYLCARBAMOYLTRANSFERASE"/>
    <property type="match status" value="1"/>
</dbReference>
<feature type="binding site" evidence="7">
    <location>
        <begin position="139"/>
        <end position="143"/>
    </location>
    <ligand>
        <name>substrate</name>
    </ligand>
</feature>
<feature type="binding site" evidence="7">
    <location>
        <position position="300"/>
    </location>
    <ligand>
        <name>Fe cation</name>
        <dbReference type="ChEBI" id="CHEBI:24875"/>
    </ligand>
</feature>
<dbReference type="GO" id="GO:0061711">
    <property type="term" value="F:tRNA N(6)-L-threonylcarbamoyladenine synthase activity"/>
    <property type="evidence" value="ECO:0007669"/>
    <property type="project" value="UniProtKB-EC"/>
</dbReference>
<proteinExistence type="inferred from homology"/>
<dbReference type="SUPFAM" id="SSF53067">
    <property type="entry name" value="Actin-like ATPase domain"/>
    <property type="match status" value="2"/>
</dbReference>
<name>A0ABT1L4F5_9GAMM</name>
<comment type="similarity">
    <text evidence="7">Belongs to the KAE1 / TsaD family.</text>
</comment>
<protein>
    <recommendedName>
        <fullName evidence="7">tRNA N6-adenosine threonylcarbamoyltransferase</fullName>
        <ecNumber evidence="7">2.3.1.234</ecNumber>
    </recommendedName>
    <alternativeName>
        <fullName evidence="7">N6-L-threonylcarbamoyladenine synthase</fullName>
        <shortName evidence="7">t(6)A synthase</shortName>
    </alternativeName>
    <alternativeName>
        <fullName evidence="7">t(6)A37 threonylcarbamoyladenosine biosynthesis protein TsaD</fullName>
    </alternativeName>
    <alternativeName>
        <fullName evidence="7">tRNA threonylcarbamoyladenosine biosynthesis protein TsaD</fullName>
    </alternativeName>
</protein>
<keyword evidence="10" id="KW-1185">Reference proteome</keyword>
<feature type="binding site" evidence="7">
    <location>
        <position position="116"/>
    </location>
    <ligand>
        <name>Fe cation</name>
        <dbReference type="ChEBI" id="CHEBI:24875"/>
    </ligand>
</feature>
<keyword evidence="7" id="KW-0963">Cytoplasm</keyword>
<feature type="domain" description="Gcp-like" evidence="8">
    <location>
        <begin position="29"/>
        <end position="307"/>
    </location>
</feature>
<dbReference type="CDD" id="cd24133">
    <property type="entry name" value="ASKHA_NBD_TsaD_bac"/>
    <property type="match status" value="1"/>
</dbReference>
<dbReference type="InterPro" id="IPR000905">
    <property type="entry name" value="Gcp-like_dom"/>
</dbReference>
<organism evidence="9 10">
    <name type="scientific">Candidatus Synchoanobacter obligatus</name>
    <dbReference type="NCBI Taxonomy" id="2919597"/>
    <lineage>
        <taxon>Bacteria</taxon>
        <taxon>Pseudomonadati</taxon>
        <taxon>Pseudomonadota</taxon>
        <taxon>Gammaproteobacteria</taxon>
        <taxon>Candidatus Comchoanobacterales</taxon>
        <taxon>Candidatus Comchoanobacteraceae</taxon>
        <taxon>Candidatus Synchoanobacter</taxon>
    </lineage>
</organism>
<feature type="binding site" evidence="7">
    <location>
        <position position="172"/>
    </location>
    <ligand>
        <name>substrate</name>
    </ligand>
</feature>
<dbReference type="NCBIfam" id="TIGR03723">
    <property type="entry name" value="T6A_TsaD_YgjD"/>
    <property type="match status" value="1"/>
</dbReference>
<comment type="caution">
    <text evidence="9">The sequence shown here is derived from an EMBL/GenBank/DDBJ whole genome shotgun (WGS) entry which is preliminary data.</text>
</comment>
<keyword evidence="2 7" id="KW-0819">tRNA processing</keyword>
<comment type="catalytic activity">
    <reaction evidence="6 7">
        <text>L-threonylcarbamoyladenylate + adenosine(37) in tRNA = N(6)-L-threonylcarbamoyladenosine(37) in tRNA + AMP + H(+)</text>
        <dbReference type="Rhea" id="RHEA:37059"/>
        <dbReference type="Rhea" id="RHEA-COMP:10162"/>
        <dbReference type="Rhea" id="RHEA-COMP:10163"/>
        <dbReference type="ChEBI" id="CHEBI:15378"/>
        <dbReference type="ChEBI" id="CHEBI:73682"/>
        <dbReference type="ChEBI" id="CHEBI:74411"/>
        <dbReference type="ChEBI" id="CHEBI:74418"/>
        <dbReference type="ChEBI" id="CHEBI:456215"/>
        <dbReference type="EC" id="2.3.1.234"/>
    </reaction>
</comment>
<dbReference type="InterPro" id="IPR022450">
    <property type="entry name" value="TsaD"/>
</dbReference>
<evidence type="ECO:0000259" key="8">
    <source>
        <dbReference type="Pfam" id="PF00814"/>
    </source>
</evidence>
<evidence type="ECO:0000256" key="4">
    <source>
        <dbReference type="ARBA" id="ARBA00023004"/>
    </source>
</evidence>
<comment type="subcellular location">
    <subcellularLocation>
        <location evidence="7">Cytoplasm</location>
    </subcellularLocation>
</comment>
<dbReference type="PRINTS" id="PR00789">
    <property type="entry name" value="OSIALOPTASE"/>
</dbReference>
<accession>A0ABT1L4F5</accession>
<evidence type="ECO:0000313" key="10">
    <source>
        <dbReference type="Proteomes" id="UP001320768"/>
    </source>
</evidence>
<comment type="cofactor">
    <cofactor evidence="7">
        <name>Fe(2+)</name>
        <dbReference type="ChEBI" id="CHEBI:29033"/>
    </cofactor>
    <text evidence="7">Binds 1 Fe(2+) ion per subunit.</text>
</comment>